<dbReference type="GO" id="GO:0016887">
    <property type="term" value="F:ATP hydrolysis activity"/>
    <property type="evidence" value="ECO:0007669"/>
    <property type="project" value="InterPro"/>
</dbReference>
<comment type="caution">
    <text evidence="14">The sequence shown here is derived from an EMBL/GenBank/DDBJ whole genome shotgun (WGS) entry which is preliminary data.</text>
</comment>
<reference evidence="14 15" key="1">
    <citation type="submission" date="2019-07" db="EMBL/GenBank/DDBJ databases">
        <title>Chromosome genome assembly for large yellow croaker.</title>
        <authorList>
            <person name="Xiao S."/>
        </authorList>
    </citation>
    <scope>NUCLEOTIDE SEQUENCE [LARGE SCALE GENOMIC DNA]</scope>
    <source>
        <strain evidence="14">JMULYC20181020</strain>
        <tissue evidence="14">Muscle</tissue>
    </source>
</reference>
<feature type="domain" description="ABC transporter" evidence="12">
    <location>
        <begin position="686"/>
        <end position="921"/>
    </location>
</feature>
<dbReference type="CDD" id="cd03250">
    <property type="entry name" value="ABCC_MRP_domain1"/>
    <property type="match status" value="1"/>
</dbReference>
<evidence type="ECO:0000256" key="11">
    <source>
        <dbReference type="SAM" id="Phobius"/>
    </source>
</evidence>
<evidence type="ECO:0000256" key="9">
    <source>
        <dbReference type="ARBA" id="ARBA00023136"/>
    </source>
</evidence>
<dbReference type="GO" id="GO:0140359">
    <property type="term" value="F:ABC-type transporter activity"/>
    <property type="evidence" value="ECO:0007669"/>
    <property type="project" value="InterPro"/>
</dbReference>
<feature type="transmembrane region" description="Helical" evidence="11">
    <location>
        <begin position="391"/>
        <end position="412"/>
    </location>
</feature>
<evidence type="ECO:0000256" key="10">
    <source>
        <dbReference type="SAM" id="MobiDB-lite"/>
    </source>
</evidence>
<evidence type="ECO:0000313" key="15">
    <source>
        <dbReference type="Proteomes" id="UP000424527"/>
    </source>
</evidence>
<dbReference type="CDD" id="cd03244">
    <property type="entry name" value="ABCC_MRP_domain2"/>
    <property type="match status" value="1"/>
</dbReference>
<evidence type="ECO:0000256" key="3">
    <source>
        <dbReference type="ARBA" id="ARBA00022448"/>
    </source>
</evidence>
<dbReference type="PANTHER" id="PTHR24223">
    <property type="entry name" value="ATP-BINDING CASSETTE SUB-FAMILY C"/>
    <property type="match status" value="1"/>
</dbReference>
<feature type="transmembrane region" description="Helical" evidence="11">
    <location>
        <begin position="24"/>
        <end position="47"/>
    </location>
</feature>
<feature type="transmembrane region" description="Helical" evidence="11">
    <location>
        <begin position="523"/>
        <end position="541"/>
    </location>
</feature>
<dbReference type="PROSITE" id="PS50893">
    <property type="entry name" value="ABC_TRANSPORTER_2"/>
    <property type="match status" value="2"/>
</dbReference>
<comment type="subcellular location">
    <subcellularLocation>
        <location evidence="1">Endomembrane system</location>
        <topology evidence="1">Multi-pass membrane protein</topology>
    </subcellularLocation>
</comment>
<dbReference type="Gene3D" id="3.40.50.300">
    <property type="entry name" value="P-loop containing nucleotide triphosphate hydrolases"/>
    <property type="match status" value="2"/>
</dbReference>
<evidence type="ECO:0000256" key="8">
    <source>
        <dbReference type="ARBA" id="ARBA00022989"/>
    </source>
</evidence>
<feature type="compositionally biased region" description="Polar residues" evidence="10">
    <location>
        <begin position="342"/>
        <end position="359"/>
    </location>
</feature>
<dbReference type="Gene3D" id="1.20.1560.10">
    <property type="entry name" value="ABC transporter type 1, transmembrane domain"/>
    <property type="match status" value="2"/>
</dbReference>
<dbReference type="Pfam" id="PF00664">
    <property type="entry name" value="ABC_membrane"/>
    <property type="match status" value="1"/>
</dbReference>
<dbReference type="PANTHER" id="PTHR24223:SF10">
    <property type="entry name" value="ATP-BINDING CASSETTE SUB-FAMILY C MEMBER 12"/>
    <property type="match status" value="1"/>
</dbReference>
<dbReference type="InterPro" id="IPR036640">
    <property type="entry name" value="ABC1_TM_sf"/>
</dbReference>
<sequence length="925" mass="103007">MAAVFTFIVHTSLGLPLTTHTAYPIVTIFNCMRFILSMTPSAVKLLAETAVSVGRLKKLLLIKNPESYISRKTDCRSAVVMEKATLSWNKPVQHPDTEDRPDSVSNCRHTEVTPTLKNISFTLNKGRLLGVCGSVGSGKTSLICSLLEQMYLLQGSVSVEGSIAYTSQQAWIFYGTVQDNILMGNPLDTSRYNRVLSSCSLQADLDILPHGDQTLLGDQGLNLSAGQRQKVSLARAIYSNKDLYLLDDPLSAVDTHTGKHIFEKCIKKELHGKTVILVTNQVQYMEFCDEVLVMNDGTIMEAGSHLDLMRVEGVYAELVTKHLTEQSVPRIKEKKKVDGQMNEGTSPVFNMSDKNTDAPSSDCKPADQLTDEEDSRKNSVIRRTFTTFGQYCNAGGGFCVSLFLLLVFIVLITNTVLSYSWLSYWLQQGHGTANVTSSERGNVSLNTDLPFYQLMFGVSIVVLMMVCIIKCFCYIKVTLHASTTLHNSLLNKIIACPMSFFESTPTGQILKCFSRYQEEIDTVVPHHLNVLLTFFLIVVSICVINTIIFPIMLLPIFILVTVFTLLMRFKTLCDINANHFMLFNSAMRWLCFLADSLSAAMTLPVALLVIFTSNDVCSPPMKALALSYIIQLRTNSQYLIQSLMEVETRFISMERLLEYITGCESEGSGKLQVDRVLEDWPQLGAITFLDYRMRYREDSPDVLNGLQLHIRAGEKLGIVGRAGSGKSSLAAALFRLVEPTAGSILIDGVDIKTISLSDLRTKLCIIPQDPVLFTGTVRYNLDPLNRCSDEEIWAALEKTYMKDIICSLDRRLNTELTEGGRGTFSVGQKQLMCLSRVLLQDCKIVILDEVTASVDAEMDAQIQITIREAFKSCTVLTIAHRLHTVLQADRVLVLDHGQVVEFDHPDVLKQKPDSLFSFLLTAATL</sequence>
<dbReference type="EMBL" id="REGW02000004">
    <property type="protein sequence ID" value="KAE8297809.1"/>
    <property type="molecule type" value="Genomic_DNA"/>
</dbReference>
<keyword evidence="15" id="KW-1185">Reference proteome</keyword>
<dbReference type="FunFam" id="3.40.50.300:FF:000997">
    <property type="entry name" value="Multidrug resistance-associated protein 1"/>
    <property type="match status" value="1"/>
</dbReference>
<keyword evidence="4 11" id="KW-0812">Transmembrane</keyword>
<evidence type="ECO:0000256" key="2">
    <source>
        <dbReference type="ARBA" id="ARBA00009726"/>
    </source>
</evidence>
<dbReference type="PROSITE" id="PS00211">
    <property type="entry name" value="ABC_TRANSPORTER_1"/>
    <property type="match status" value="2"/>
</dbReference>
<organism evidence="14 15">
    <name type="scientific">Larimichthys crocea</name>
    <name type="common">Large yellow croaker</name>
    <name type="synonym">Pseudosciaena crocea</name>
    <dbReference type="NCBI Taxonomy" id="215358"/>
    <lineage>
        <taxon>Eukaryota</taxon>
        <taxon>Metazoa</taxon>
        <taxon>Chordata</taxon>
        <taxon>Craniata</taxon>
        <taxon>Vertebrata</taxon>
        <taxon>Euteleostomi</taxon>
        <taxon>Actinopterygii</taxon>
        <taxon>Neopterygii</taxon>
        <taxon>Teleostei</taxon>
        <taxon>Neoteleostei</taxon>
        <taxon>Acanthomorphata</taxon>
        <taxon>Eupercaria</taxon>
        <taxon>Sciaenidae</taxon>
        <taxon>Larimichthys</taxon>
    </lineage>
</organism>
<dbReference type="Pfam" id="PF00005">
    <property type="entry name" value="ABC_tran"/>
    <property type="match status" value="2"/>
</dbReference>
<feature type="region of interest" description="Disordered" evidence="10">
    <location>
        <begin position="333"/>
        <end position="375"/>
    </location>
</feature>
<keyword evidence="3" id="KW-0813">Transport</keyword>
<dbReference type="PROSITE" id="PS50929">
    <property type="entry name" value="ABC_TM1F"/>
    <property type="match status" value="1"/>
</dbReference>
<keyword evidence="9 11" id="KW-0472">Membrane</keyword>
<dbReference type="Proteomes" id="UP000424527">
    <property type="component" value="Unassembled WGS sequence"/>
</dbReference>
<evidence type="ECO:0000313" key="14">
    <source>
        <dbReference type="EMBL" id="KAE8297809.1"/>
    </source>
</evidence>
<dbReference type="AlphaFoldDB" id="A0A6G0J214"/>
<evidence type="ECO:0000259" key="12">
    <source>
        <dbReference type="PROSITE" id="PS50893"/>
    </source>
</evidence>
<keyword evidence="7 14" id="KW-0067">ATP-binding</keyword>
<evidence type="ECO:0000256" key="7">
    <source>
        <dbReference type="ARBA" id="ARBA00022840"/>
    </source>
</evidence>
<evidence type="ECO:0000256" key="1">
    <source>
        <dbReference type="ARBA" id="ARBA00004127"/>
    </source>
</evidence>
<accession>A0A6G0J214</accession>
<keyword evidence="8 11" id="KW-1133">Transmembrane helix</keyword>
<dbReference type="SMART" id="SM00382">
    <property type="entry name" value="AAA"/>
    <property type="match status" value="2"/>
</dbReference>
<dbReference type="InterPro" id="IPR003593">
    <property type="entry name" value="AAA+_ATPase"/>
</dbReference>
<feature type="domain" description="ABC transporter" evidence="12">
    <location>
        <begin position="99"/>
        <end position="321"/>
    </location>
</feature>
<gene>
    <name evidence="14" type="ORF">D5F01_LYC04453</name>
</gene>
<name>A0A6G0J214_LARCR</name>
<keyword evidence="5" id="KW-0677">Repeat</keyword>
<feature type="transmembrane region" description="Helical" evidence="11">
    <location>
        <begin position="589"/>
        <end position="611"/>
    </location>
</feature>
<dbReference type="GO" id="GO:0005524">
    <property type="term" value="F:ATP binding"/>
    <property type="evidence" value="ECO:0007669"/>
    <property type="project" value="UniProtKB-KW"/>
</dbReference>
<proteinExistence type="inferred from homology"/>
<dbReference type="InterPro" id="IPR017871">
    <property type="entry name" value="ABC_transporter-like_CS"/>
</dbReference>
<dbReference type="GO" id="GO:0016020">
    <property type="term" value="C:membrane"/>
    <property type="evidence" value="ECO:0007669"/>
    <property type="project" value="InterPro"/>
</dbReference>
<dbReference type="SUPFAM" id="SSF90123">
    <property type="entry name" value="ABC transporter transmembrane region"/>
    <property type="match status" value="1"/>
</dbReference>
<evidence type="ECO:0000259" key="13">
    <source>
        <dbReference type="PROSITE" id="PS50929"/>
    </source>
</evidence>
<dbReference type="InterPro" id="IPR027417">
    <property type="entry name" value="P-loop_NTPase"/>
</dbReference>
<keyword evidence="6" id="KW-0547">Nucleotide-binding</keyword>
<dbReference type="InterPro" id="IPR003439">
    <property type="entry name" value="ABC_transporter-like_ATP-bd"/>
</dbReference>
<dbReference type="GO" id="GO:0012505">
    <property type="term" value="C:endomembrane system"/>
    <property type="evidence" value="ECO:0007669"/>
    <property type="project" value="UniProtKB-SubCell"/>
</dbReference>
<dbReference type="SUPFAM" id="SSF52540">
    <property type="entry name" value="P-loop containing nucleoside triphosphate hydrolases"/>
    <property type="match status" value="2"/>
</dbReference>
<dbReference type="FunFam" id="3.40.50.300:FF:000074">
    <property type="entry name" value="Multidrug resistance-associated protein 5 isoform 1"/>
    <property type="match status" value="1"/>
</dbReference>
<dbReference type="InterPro" id="IPR011527">
    <property type="entry name" value="ABC1_TM_dom"/>
</dbReference>
<protein>
    <submittedName>
        <fullName evidence="14">Multidrug resistance-associated protein 9 ATP-binding cassette sub-family C member 12</fullName>
    </submittedName>
</protein>
<feature type="transmembrane region" description="Helical" evidence="11">
    <location>
        <begin position="451"/>
        <end position="475"/>
    </location>
</feature>
<evidence type="ECO:0000256" key="6">
    <source>
        <dbReference type="ARBA" id="ARBA00022741"/>
    </source>
</evidence>
<feature type="domain" description="ABC transmembrane type-1" evidence="13">
    <location>
        <begin position="402"/>
        <end position="569"/>
    </location>
</feature>
<feature type="transmembrane region" description="Helical" evidence="11">
    <location>
        <begin position="547"/>
        <end position="569"/>
    </location>
</feature>
<comment type="similarity">
    <text evidence="2">Belongs to the ABC transporter superfamily. ABCC family. Conjugate transporter (TC 3.A.1.208) subfamily.</text>
</comment>
<dbReference type="InterPro" id="IPR050173">
    <property type="entry name" value="ABC_transporter_C-like"/>
</dbReference>
<evidence type="ECO:0000256" key="4">
    <source>
        <dbReference type="ARBA" id="ARBA00022692"/>
    </source>
</evidence>
<evidence type="ECO:0000256" key="5">
    <source>
        <dbReference type="ARBA" id="ARBA00022737"/>
    </source>
</evidence>